<reference evidence="1" key="1">
    <citation type="submission" date="2015-11" db="EMBL/GenBank/DDBJ databases">
        <title>De novo transcriptome assembly of four potential Pierce s Disease insect vectors from Arizona vineyards.</title>
        <authorList>
            <person name="Tassone E.E."/>
        </authorList>
    </citation>
    <scope>NUCLEOTIDE SEQUENCE</scope>
</reference>
<accession>A0A1B6J2M9</accession>
<evidence type="ECO:0000313" key="1">
    <source>
        <dbReference type="EMBL" id="JAS93444.1"/>
    </source>
</evidence>
<organism evidence="1">
    <name type="scientific">Homalodisca liturata</name>
    <dbReference type="NCBI Taxonomy" id="320908"/>
    <lineage>
        <taxon>Eukaryota</taxon>
        <taxon>Metazoa</taxon>
        <taxon>Ecdysozoa</taxon>
        <taxon>Arthropoda</taxon>
        <taxon>Hexapoda</taxon>
        <taxon>Insecta</taxon>
        <taxon>Pterygota</taxon>
        <taxon>Neoptera</taxon>
        <taxon>Paraneoptera</taxon>
        <taxon>Hemiptera</taxon>
        <taxon>Auchenorrhyncha</taxon>
        <taxon>Membracoidea</taxon>
        <taxon>Cicadellidae</taxon>
        <taxon>Cicadellinae</taxon>
        <taxon>Proconiini</taxon>
        <taxon>Homalodisca</taxon>
    </lineage>
</organism>
<proteinExistence type="predicted"/>
<gene>
    <name evidence="1" type="ORF">g.5230</name>
</gene>
<dbReference type="EMBL" id="GECU01014262">
    <property type="protein sequence ID" value="JAS93444.1"/>
    <property type="molecule type" value="Transcribed_RNA"/>
</dbReference>
<protein>
    <submittedName>
        <fullName evidence="1">Uncharacterized protein</fullName>
    </submittedName>
</protein>
<dbReference type="AlphaFoldDB" id="A0A1B6J2M9"/>
<sequence>MKFRISIDGYYLETYDFNDSHNHDHSKEMYEFLPRQRKLKHILQARNMNEINVIHEELVPEILKTSSDLENSRLVESNYQQIPSMIDSVNVISQQERYEIALSKTQRLANLLSEAPSETFFQRLVNLETLIYNWENNEEVSVISLNSKNDCSQDFIEIDNNYVLITVNESVVSELQPFFKTKLSSGSVENYKEVPTLLEDHNYFQLTSK</sequence>
<name>A0A1B6J2M9_9HEMI</name>